<name>A0A0K8WJP9_BACLA</name>
<dbReference type="AlphaFoldDB" id="A0A0K8WJP9"/>
<dbReference type="OrthoDB" id="8064697at2759"/>
<dbReference type="EMBL" id="GDHF01000938">
    <property type="protein sequence ID" value="JAI51376.1"/>
    <property type="molecule type" value="Transcribed_RNA"/>
</dbReference>
<feature type="non-terminal residue" evidence="1">
    <location>
        <position position="1"/>
    </location>
</feature>
<organism evidence="1">
    <name type="scientific">Bactrocera latifrons</name>
    <name type="common">Malaysian fruit fly</name>
    <name type="synonym">Chaetodacus latifrons</name>
    <dbReference type="NCBI Taxonomy" id="174628"/>
    <lineage>
        <taxon>Eukaryota</taxon>
        <taxon>Metazoa</taxon>
        <taxon>Ecdysozoa</taxon>
        <taxon>Arthropoda</taxon>
        <taxon>Hexapoda</taxon>
        <taxon>Insecta</taxon>
        <taxon>Pterygota</taxon>
        <taxon>Neoptera</taxon>
        <taxon>Endopterygota</taxon>
        <taxon>Diptera</taxon>
        <taxon>Brachycera</taxon>
        <taxon>Muscomorpha</taxon>
        <taxon>Tephritoidea</taxon>
        <taxon>Tephritidae</taxon>
        <taxon>Bactrocera</taxon>
        <taxon>Bactrocera</taxon>
    </lineage>
</organism>
<feature type="non-terminal residue" evidence="1">
    <location>
        <position position="121"/>
    </location>
</feature>
<protein>
    <submittedName>
        <fullName evidence="1">Uncharacterized protein</fullName>
    </submittedName>
</protein>
<proteinExistence type="predicted"/>
<accession>A0A0K8WJP9</accession>
<gene>
    <name evidence="1" type="ORF">c3_g1_i1</name>
</gene>
<sequence>DFVSVDNRPFVKFNKANWVGFTEFTENTVNAPPIPMDGCVVERLFCKVIGDATARFILAGRIAEIRPNIPAVLANERNTIGLDGINMLMLNHLSPTGVRYLTKVLNQSLTTLQIPDVWKVG</sequence>
<evidence type="ECO:0000313" key="1">
    <source>
        <dbReference type="EMBL" id="JAI51376.1"/>
    </source>
</evidence>
<reference evidence="1" key="1">
    <citation type="submission" date="2015-06" db="EMBL/GenBank/DDBJ databases">
        <authorList>
            <person name="Hoefler B.C."/>
            <person name="Straight P.D."/>
        </authorList>
    </citation>
    <scope>NUCLEOTIDE SEQUENCE</scope>
</reference>